<dbReference type="EMBL" id="UOGH01000234">
    <property type="protein sequence ID" value="VAX32112.1"/>
    <property type="molecule type" value="Genomic_DNA"/>
</dbReference>
<dbReference type="GO" id="GO:0004618">
    <property type="term" value="F:phosphoglycerate kinase activity"/>
    <property type="evidence" value="ECO:0007669"/>
    <property type="project" value="UniProtKB-EC"/>
</dbReference>
<dbReference type="Pfam" id="PF00162">
    <property type="entry name" value="PGK"/>
    <property type="match status" value="1"/>
</dbReference>
<dbReference type="PROSITE" id="PS00111">
    <property type="entry name" value="PGLYCERATE_KINASE"/>
    <property type="match status" value="1"/>
</dbReference>
<sequence length="410" mass="44209">MATGISPAPIRDILSKLTIQDFDLKGKRVFIRVDFNVPLDENLNITDDRRIRSALATINYAIDEGAKVILASHLGRPKGKADPRYSLAPVAKRLKRLLNKDVIFAPDCIGPQVKNIIDKMQPGDVVVLENLRFHPGEEKNDEEFAKALASLADYYVNDAFGTAHRNHASIVGVPKFLPAAAGFLLKKEIEYLKGVVNNPVRPFVSILGGAKVSGKIGVLENLESNVDKVLIGGGMAFTFIKAMGYEVGDSLVEDDMVEMAQRIRIKLKDRGVKFYLPVDCVIAQSLDAGAETKIVPTLEIPKGWKALDIGPATAKLFSEAIQNAKTILWNGPMGVFEIDAFSRGTFAVARAIADAYALTIVGGGDTDLAVHRAGVSDSISFISTGGGATLQLLEGKELPGIAVLTDRKSD</sequence>
<dbReference type="SUPFAM" id="SSF53748">
    <property type="entry name" value="Phosphoglycerate kinase"/>
    <property type="match status" value="1"/>
</dbReference>
<dbReference type="HAMAP" id="MF_00145">
    <property type="entry name" value="Phosphoglyc_kinase"/>
    <property type="match status" value="1"/>
</dbReference>
<accession>A0A3B1CUP7</accession>
<comment type="similarity">
    <text evidence="3">Belongs to the phosphoglycerate kinase family.</text>
</comment>
<dbReference type="InterPro" id="IPR015911">
    <property type="entry name" value="Phosphoglycerate_kinase_CS"/>
</dbReference>
<evidence type="ECO:0000256" key="6">
    <source>
        <dbReference type="ARBA" id="ARBA00022741"/>
    </source>
</evidence>
<evidence type="ECO:0000256" key="8">
    <source>
        <dbReference type="ARBA" id="ARBA00022840"/>
    </source>
</evidence>
<dbReference type="PANTHER" id="PTHR11406:SF23">
    <property type="entry name" value="PHOSPHOGLYCERATE KINASE 1, CHLOROPLASTIC-RELATED"/>
    <property type="match status" value="1"/>
</dbReference>
<evidence type="ECO:0000256" key="7">
    <source>
        <dbReference type="ARBA" id="ARBA00022777"/>
    </source>
</evidence>
<gene>
    <name evidence="10" type="ORF">MNBD_NITROSPIRAE02-1717</name>
</gene>
<dbReference type="FunFam" id="3.40.50.1260:FF:000007">
    <property type="entry name" value="Phosphoglycerate kinase"/>
    <property type="match status" value="1"/>
</dbReference>
<evidence type="ECO:0000313" key="10">
    <source>
        <dbReference type="EMBL" id="VAX32112.1"/>
    </source>
</evidence>
<evidence type="ECO:0000256" key="3">
    <source>
        <dbReference type="ARBA" id="ARBA00008982"/>
    </source>
</evidence>
<proteinExistence type="inferred from homology"/>
<dbReference type="EC" id="2.7.2.3" evidence="4"/>
<dbReference type="InterPro" id="IPR015824">
    <property type="entry name" value="Phosphoglycerate_kinase_N"/>
</dbReference>
<dbReference type="PANTHER" id="PTHR11406">
    <property type="entry name" value="PHOSPHOGLYCERATE KINASE"/>
    <property type="match status" value="1"/>
</dbReference>
<keyword evidence="7 10" id="KW-0418">Kinase</keyword>
<evidence type="ECO:0000256" key="2">
    <source>
        <dbReference type="ARBA" id="ARBA00004838"/>
    </source>
</evidence>
<dbReference type="InterPro" id="IPR001576">
    <property type="entry name" value="Phosphoglycerate_kinase"/>
</dbReference>
<dbReference type="CDD" id="cd00318">
    <property type="entry name" value="Phosphoglycerate_kinase"/>
    <property type="match status" value="1"/>
</dbReference>
<dbReference type="GO" id="GO:0005524">
    <property type="term" value="F:ATP binding"/>
    <property type="evidence" value="ECO:0007669"/>
    <property type="project" value="UniProtKB-KW"/>
</dbReference>
<organism evidence="10">
    <name type="scientific">hydrothermal vent metagenome</name>
    <dbReference type="NCBI Taxonomy" id="652676"/>
    <lineage>
        <taxon>unclassified sequences</taxon>
        <taxon>metagenomes</taxon>
        <taxon>ecological metagenomes</taxon>
    </lineage>
</organism>
<comment type="catalytic activity">
    <reaction evidence="1">
        <text>(2R)-3-phosphoglycerate + ATP = (2R)-3-phospho-glyceroyl phosphate + ADP</text>
        <dbReference type="Rhea" id="RHEA:14801"/>
        <dbReference type="ChEBI" id="CHEBI:30616"/>
        <dbReference type="ChEBI" id="CHEBI:57604"/>
        <dbReference type="ChEBI" id="CHEBI:58272"/>
        <dbReference type="ChEBI" id="CHEBI:456216"/>
        <dbReference type="EC" id="2.7.2.3"/>
    </reaction>
</comment>
<reference evidence="10" key="1">
    <citation type="submission" date="2018-06" db="EMBL/GenBank/DDBJ databases">
        <authorList>
            <person name="Zhirakovskaya E."/>
        </authorList>
    </citation>
    <scope>NUCLEOTIDE SEQUENCE</scope>
</reference>
<dbReference type="GO" id="GO:0043531">
    <property type="term" value="F:ADP binding"/>
    <property type="evidence" value="ECO:0007669"/>
    <property type="project" value="TreeGrafter"/>
</dbReference>
<dbReference type="Gene3D" id="3.40.50.1260">
    <property type="entry name" value="Phosphoglycerate kinase, N-terminal domain"/>
    <property type="match status" value="2"/>
</dbReference>
<evidence type="ECO:0000256" key="5">
    <source>
        <dbReference type="ARBA" id="ARBA00022679"/>
    </source>
</evidence>
<keyword evidence="6" id="KW-0547">Nucleotide-binding</keyword>
<dbReference type="InterPro" id="IPR036043">
    <property type="entry name" value="Phosphoglycerate_kinase_sf"/>
</dbReference>
<dbReference type="FunFam" id="3.40.50.1260:FF:000011">
    <property type="entry name" value="Phosphoglycerate kinase"/>
    <property type="match status" value="1"/>
</dbReference>
<evidence type="ECO:0000256" key="9">
    <source>
        <dbReference type="ARBA" id="ARBA00023152"/>
    </source>
</evidence>
<dbReference type="GO" id="GO:0006094">
    <property type="term" value="P:gluconeogenesis"/>
    <property type="evidence" value="ECO:0007669"/>
    <property type="project" value="TreeGrafter"/>
</dbReference>
<dbReference type="PRINTS" id="PR00477">
    <property type="entry name" value="PHGLYCKINASE"/>
</dbReference>
<dbReference type="GO" id="GO:0006096">
    <property type="term" value="P:glycolytic process"/>
    <property type="evidence" value="ECO:0007669"/>
    <property type="project" value="UniProtKB-KW"/>
</dbReference>
<evidence type="ECO:0000256" key="4">
    <source>
        <dbReference type="ARBA" id="ARBA00013061"/>
    </source>
</evidence>
<keyword evidence="5 10" id="KW-0808">Transferase</keyword>
<evidence type="ECO:0000256" key="1">
    <source>
        <dbReference type="ARBA" id="ARBA00000642"/>
    </source>
</evidence>
<comment type="pathway">
    <text evidence="2">Carbohydrate degradation; glycolysis; pyruvate from D-glyceraldehyde 3-phosphate: step 2/5.</text>
</comment>
<protein>
    <recommendedName>
        <fullName evidence="4">phosphoglycerate kinase</fullName>
        <ecNumber evidence="4">2.7.2.3</ecNumber>
    </recommendedName>
</protein>
<dbReference type="GO" id="GO:0005829">
    <property type="term" value="C:cytosol"/>
    <property type="evidence" value="ECO:0007669"/>
    <property type="project" value="TreeGrafter"/>
</dbReference>
<keyword evidence="8" id="KW-0067">ATP-binding</keyword>
<keyword evidence="9" id="KW-0324">Glycolysis</keyword>
<dbReference type="AlphaFoldDB" id="A0A3B1CUP7"/>
<name>A0A3B1CUP7_9ZZZZ</name>
<dbReference type="PIRSF" id="PIRSF000724">
    <property type="entry name" value="Pgk"/>
    <property type="match status" value="1"/>
</dbReference>